<feature type="compositionally biased region" description="Basic and acidic residues" evidence="5">
    <location>
        <begin position="888"/>
        <end position="900"/>
    </location>
</feature>
<dbReference type="CDD" id="cd12148">
    <property type="entry name" value="fungal_TF_MHR"/>
    <property type="match status" value="1"/>
</dbReference>
<dbReference type="InterPro" id="IPR036864">
    <property type="entry name" value="Zn2-C6_fun-type_DNA-bd_sf"/>
</dbReference>
<dbReference type="PANTHER" id="PTHR47785:SF4">
    <property type="entry name" value="ZN(II)2CYS6 TRANSCRIPTION FACTOR (EUROFUNG)"/>
    <property type="match status" value="1"/>
</dbReference>
<dbReference type="GeneID" id="31004189"/>
<feature type="region of interest" description="Disordered" evidence="5">
    <location>
        <begin position="1"/>
        <end position="209"/>
    </location>
</feature>
<feature type="region of interest" description="Disordered" evidence="5">
    <location>
        <begin position="888"/>
        <end position="915"/>
    </location>
</feature>
<dbReference type="EMBL" id="LFMY01000005">
    <property type="protein sequence ID" value="OKL60490.1"/>
    <property type="molecule type" value="Genomic_DNA"/>
</dbReference>
<dbReference type="SUPFAM" id="SSF57701">
    <property type="entry name" value="Zn2/Cys6 DNA-binding domain"/>
    <property type="match status" value="1"/>
</dbReference>
<dbReference type="InterPro" id="IPR053181">
    <property type="entry name" value="EcdB-like_regulator"/>
</dbReference>
<dbReference type="GO" id="GO:0003677">
    <property type="term" value="F:DNA binding"/>
    <property type="evidence" value="ECO:0007669"/>
    <property type="project" value="UniProtKB-KW"/>
</dbReference>
<evidence type="ECO:0000259" key="6">
    <source>
        <dbReference type="PROSITE" id="PS50048"/>
    </source>
</evidence>
<feature type="compositionally biased region" description="Pro residues" evidence="5">
    <location>
        <begin position="91"/>
        <end position="111"/>
    </location>
</feature>
<dbReference type="OrthoDB" id="5244761at2759"/>
<keyword evidence="1" id="KW-0805">Transcription regulation</keyword>
<feature type="domain" description="Zn(2)-C6 fungal-type" evidence="6">
    <location>
        <begin position="244"/>
        <end position="274"/>
    </location>
</feature>
<dbReference type="STRING" id="1441469.A0A1Q5Q961"/>
<evidence type="ECO:0000256" key="2">
    <source>
        <dbReference type="ARBA" id="ARBA00023125"/>
    </source>
</evidence>
<keyword evidence="3" id="KW-0804">Transcription</keyword>
<dbReference type="AlphaFoldDB" id="A0A1Q5Q961"/>
<sequence>MEAPVPMDNKSKTLPPYGSMMPPLNHLPPALHGPPPPGPPRIPPPPRDGQHHGLPAPIHTSPYEQSWRSQPYPPPHYETAIERRHSSAVTNPPPQSQPPHPPTHIPYPTAPHPSQQQSRELPQLPPGDPYHRPNSLPAPAPSHPVVPEDHSPRGPYRPMSGAQPEPTPHSAPPPDYRPPRIPYTGPPESPVPGTANGDLPGPPPPGYIQNVPAAYHGQPPPSAAFEGGNYPYGRQRKAARAQQACDQCRTRKAKCDEGRPACSNCKDNNLACVYKEVPPHKQEKTTQIILDRIERKEEVMKQLLDVIVDKIAATDSRVDKLFEYFSEQGHALPDQKSSSIPTNNATSELRKSLLSTSRSETEHADEGSLLKEKPETLSSLEKYNQLLKQEDTKVPMQSEINAEEEGELSIPIEHTTAAHKLLSWPSINRLLDRRVDEDYVLTNERKRGLIRIYGCGEGHDHDSKYYYQRDRALPSRADSPATTTSSASPRYDEEYAQAASPNWGYGLPVTPNGGRPGERPGGLDQNGYLNTSPDVVRRLHRSFMANIHILHPFLDADTLERKVGLFIRQYGRKNTVNPGESRGMKRKRSAETMHNNNGPHDMSRSPSMHSEKAPPHRIERSIDNAIILMMLALGAICEYKGPIPGFAPDPREKSRAEAFAVSPEAQAVFNDILSPSPASAPASAGVAGQAFQSPNVPSPDPAFDWKTPTPRPASKFGPDNYSDDSHTRNIDVIPGLAYYAYAAGILGDLQGGIELPYVQAAILASLYAGQLAHPFQSHGWIFQAARACQFIVRARDYNTMKDGPLKEMYEFAFWTCLQHESDLLAELDLAASGISRSESRIALPKGNFTLKLTSEIDAPETKMMFYYSAQIHLRKFLNRVHTDLYKVDRKREKSDKSSDREFEDQVEEKPDSDKRPNIPYQVLQVLGVNLDAWKSSLPQIMQWKETEPPASDINAARLRAKYYGARYIIYRPLLHYALHQLPPPDVEASAPAETRSFSEQSEPKRRVSSLKSQGHQALSMARWASEPGIPDHIEDEANIYPTIEFDSLPPQIQQACYHCIRAAVQSTIAFDGVKGRPIVTNIFGTAHAQFGNMLVLSATYMSGLRQLVERDELERLLKRTIKFLAQSKDISPTLRADAQILSGIYHKIFKQSPHTSFTTESFGSVNT</sequence>
<dbReference type="GO" id="GO:0008270">
    <property type="term" value="F:zinc ion binding"/>
    <property type="evidence" value="ECO:0007669"/>
    <property type="project" value="InterPro"/>
</dbReference>
<dbReference type="Gene3D" id="4.10.240.10">
    <property type="entry name" value="Zn(2)-C6 fungal-type DNA-binding domain"/>
    <property type="match status" value="1"/>
</dbReference>
<evidence type="ECO:0000313" key="8">
    <source>
        <dbReference type="Proteomes" id="UP000214365"/>
    </source>
</evidence>
<feature type="region of interest" description="Disordered" evidence="5">
    <location>
        <begin position="471"/>
        <end position="529"/>
    </location>
</feature>
<dbReference type="PANTHER" id="PTHR47785">
    <property type="entry name" value="ZN(II)2CYS6 TRANSCRIPTION FACTOR (EUROFUNG)-RELATED-RELATED"/>
    <property type="match status" value="1"/>
</dbReference>
<protein>
    <recommendedName>
        <fullName evidence="6">Zn(2)-C6 fungal-type domain-containing protein</fullName>
    </recommendedName>
</protein>
<dbReference type="PROSITE" id="PS50048">
    <property type="entry name" value="ZN2_CY6_FUNGAL_2"/>
    <property type="match status" value="1"/>
</dbReference>
<dbReference type="Pfam" id="PF00172">
    <property type="entry name" value="Zn_clus"/>
    <property type="match status" value="1"/>
</dbReference>
<accession>A0A1Q5Q961</accession>
<feature type="region of interest" description="Disordered" evidence="5">
    <location>
        <begin position="689"/>
        <end position="722"/>
    </location>
</feature>
<keyword evidence="4" id="KW-0539">Nucleus</keyword>
<feature type="compositionally biased region" description="Basic and acidic residues" evidence="5">
    <location>
        <begin position="359"/>
        <end position="375"/>
    </location>
</feature>
<dbReference type="PROSITE" id="PS00463">
    <property type="entry name" value="ZN2_CY6_FUNGAL_1"/>
    <property type="match status" value="1"/>
</dbReference>
<dbReference type="CDD" id="cd00067">
    <property type="entry name" value="GAL4"/>
    <property type="match status" value="1"/>
</dbReference>
<feature type="region of interest" description="Disordered" evidence="5">
    <location>
        <begin position="986"/>
        <end position="1013"/>
    </location>
</feature>
<evidence type="ECO:0000313" key="7">
    <source>
        <dbReference type="EMBL" id="OKL60490.1"/>
    </source>
</evidence>
<feature type="compositionally biased region" description="Pro residues" evidence="5">
    <location>
        <begin position="31"/>
        <end position="47"/>
    </location>
</feature>
<dbReference type="RefSeq" id="XP_020120611.1">
    <property type="nucleotide sequence ID" value="XM_020266756.1"/>
</dbReference>
<evidence type="ECO:0000256" key="4">
    <source>
        <dbReference type="ARBA" id="ARBA00023242"/>
    </source>
</evidence>
<dbReference type="InterPro" id="IPR001138">
    <property type="entry name" value="Zn2Cys6_DnaBD"/>
</dbReference>
<feature type="compositionally biased region" description="Low complexity" evidence="5">
    <location>
        <begin position="474"/>
        <end position="489"/>
    </location>
</feature>
<feature type="region of interest" description="Disordered" evidence="5">
    <location>
        <begin position="575"/>
        <end position="613"/>
    </location>
</feature>
<organism evidence="7 8">
    <name type="scientific">Talaromyces atroroseus</name>
    <dbReference type="NCBI Taxonomy" id="1441469"/>
    <lineage>
        <taxon>Eukaryota</taxon>
        <taxon>Fungi</taxon>
        <taxon>Dikarya</taxon>
        <taxon>Ascomycota</taxon>
        <taxon>Pezizomycotina</taxon>
        <taxon>Eurotiomycetes</taxon>
        <taxon>Eurotiomycetidae</taxon>
        <taxon>Eurotiales</taxon>
        <taxon>Trichocomaceae</taxon>
        <taxon>Talaromyces</taxon>
        <taxon>Talaromyces sect. Trachyspermi</taxon>
    </lineage>
</organism>
<dbReference type="SMART" id="SM00066">
    <property type="entry name" value="GAL4"/>
    <property type="match status" value="1"/>
</dbReference>
<proteinExistence type="predicted"/>
<reference evidence="7 8" key="1">
    <citation type="submission" date="2015-06" db="EMBL/GenBank/DDBJ databases">
        <title>Talaromyces atroroseus IBT 11181 draft genome.</title>
        <authorList>
            <person name="Rasmussen K.B."/>
            <person name="Rasmussen S."/>
            <person name="Petersen B."/>
            <person name="Sicheritz-Ponten T."/>
            <person name="Mortensen U.H."/>
            <person name="Thrane U."/>
        </authorList>
    </citation>
    <scope>NUCLEOTIDE SEQUENCE [LARGE SCALE GENOMIC DNA]</scope>
    <source>
        <strain evidence="7 8">IBT 11181</strain>
    </source>
</reference>
<dbReference type="GO" id="GO:0000981">
    <property type="term" value="F:DNA-binding transcription factor activity, RNA polymerase II-specific"/>
    <property type="evidence" value="ECO:0007669"/>
    <property type="project" value="InterPro"/>
</dbReference>
<feature type="compositionally biased region" description="Pro residues" evidence="5">
    <location>
        <begin position="165"/>
        <end position="190"/>
    </location>
</feature>
<comment type="caution">
    <text evidence="7">The sequence shown here is derived from an EMBL/GenBank/DDBJ whole genome shotgun (WGS) entry which is preliminary data.</text>
</comment>
<evidence type="ECO:0000256" key="5">
    <source>
        <dbReference type="SAM" id="MobiDB-lite"/>
    </source>
</evidence>
<keyword evidence="2" id="KW-0238">DNA-binding</keyword>
<feature type="compositionally biased region" description="Polar residues" evidence="5">
    <location>
        <begin position="592"/>
        <end position="608"/>
    </location>
</feature>
<gene>
    <name evidence="7" type="ORF">UA08_04434</name>
</gene>
<feature type="region of interest" description="Disordered" evidence="5">
    <location>
        <begin position="351"/>
        <end position="375"/>
    </location>
</feature>
<name>A0A1Q5Q961_TALAT</name>
<dbReference type="Proteomes" id="UP000214365">
    <property type="component" value="Unassembled WGS sequence"/>
</dbReference>
<evidence type="ECO:0000256" key="1">
    <source>
        <dbReference type="ARBA" id="ARBA00023015"/>
    </source>
</evidence>
<evidence type="ECO:0000256" key="3">
    <source>
        <dbReference type="ARBA" id="ARBA00023163"/>
    </source>
</evidence>
<keyword evidence="8" id="KW-1185">Reference proteome</keyword>